<evidence type="ECO:0000313" key="2">
    <source>
        <dbReference type="EMBL" id="AKB75876.1"/>
    </source>
</evidence>
<dbReference type="PATRIC" id="fig|1434111.4.peg.3464"/>
<protein>
    <submittedName>
        <fullName evidence="2">Mobile element protein</fullName>
    </submittedName>
</protein>
<dbReference type="InterPro" id="IPR036515">
    <property type="entry name" value="Transposase_17_sf"/>
</dbReference>
<dbReference type="NCBIfam" id="NF033573">
    <property type="entry name" value="transpos_IS200"/>
    <property type="match status" value="1"/>
</dbReference>
<dbReference type="Pfam" id="PF01797">
    <property type="entry name" value="Y1_Tnp"/>
    <property type="match status" value="1"/>
</dbReference>
<dbReference type="Gene3D" id="3.30.70.1290">
    <property type="entry name" value="Transposase IS200-like"/>
    <property type="match status" value="1"/>
</dbReference>
<proteinExistence type="predicted"/>
<accession>A0A0E3S619</accession>
<dbReference type="Proteomes" id="UP000033072">
    <property type="component" value="Chromosome"/>
</dbReference>
<dbReference type="GO" id="GO:0003677">
    <property type="term" value="F:DNA binding"/>
    <property type="evidence" value="ECO:0007669"/>
    <property type="project" value="InterPro"/>
</dbReference>
<name>A0A0E3S619_9EURY</name>
<evidence type="ECO:0000259" key="1">
    <source>
        <dbReference type="SMART" id="SM01321"/>
    </source>
</evidence>
<dbReference type="GO" id="GO:0006313">
    <property type="term" value="P:DNA transposition"/>
    <property type="evidence" value="ECO:0007669"/>
    <property type="project" value="InterPro"/>
</dbReference>
<dbReference type="GO" id="GO:0004803">
    <property type="term" value="F:transposase activity"/>
    <property type="evidence" value="ECO:0007669"/>
    <property type="project" value="InterPro"/>
</dbReference>
<organism evidence="2 3">
    <name type="scientific">Methanosarcina lacustris Z-7289</name>
    <dbReference type="NCBI Taxonomy" id="1434111"/>
    <lineage>
        <taxon>Archaea</taxon>
        <taxon>Methanobacteriati</taxon>
        <taxon>Methanobacteriota</taxon>
        <taxon>Stenosarchaea group</taxon>
        <taxon>Methanomicrobia</taxon>
        <taxon>Methanosarcinales</taxon>
        <taxon>Methanosarcinaceae</taxon>
        <taxon>Methanosarcina</taxon>
    </lineage>
</organism>
<gene>
    <name evidence="2" type="ORF">MSLAZ_2615</name>
</gene>
<dbReference type="KEGG" id="mls:MSLAZ_2615"/>
<dbReference type="HOGENOM" id="CLU_101320_2_3_2"/>
<dbReference type="SUPFAM" id="SSF143422">
    <property type="entry name" value="Transposase IS200-like"/>
    <property type="match status" value="1"/>
</dbReference>
<keyword evidence="3" id="KW-1185">Reference proteome</keyword>
<dbReference type="PANTHER" id="PTHR33360:SF2">
    <property type="entry name" value="TRANSPOSASE FOR INSERTION SEQUENCE ELEMENT IS200"/>
    <property type="match status" value="1"/>
</dbReference>
<dbReference type="PANTHER" id="PTHR33360">
    <property type="entry name" value="TRANSPOSASE FOR INSERTION SEQUENCE ELEMENT IS200"/>
    <property type="match status" value="1"/>
</dbReference>
<feature type="domain" description="Transposase IS200-like" evidence="1">
    <location>
        <begin position="2"/>
        <end position="115"/>
    </location>
</feature>
<dbReference type="EMBL" id="CP009515">
    <property type="protein sequence ID" value="AKB75876.1"/>
    <property type="molecule type" value="Genomic_DNA"/>
</dbReference>
<reference evidence="2 3" key="1">
    <citation type="submission" date="2014-07" db="EMBL/GenBank/DDBJ databases">
        <title>Methanogenic archaea and the global carbon cycle.</title>
        <authorList>
            <person name="Henriksen J.R."/>
            <person name="Luke J."/>
            <person name="Reinhart S."/>
            <person name="Benedict M.N."/>
            <person name="Youngblut N.D."/>
            <person name="Metcalf M.E."/>
            <person name="Whitaker R.J."/>
            <person name="Metcalf W.W."/>
        </authorList>
    </citation>
    <scope>NUCLEOTIDE SEQUENCE [LARGE SCALE GENOMIC DNA]</scope>
    <source>
        <strain evidence="2 3">Z-7289</strain>
    </source>
</reference>
<evidence type="ECO:0000313" key="3">
    <source>
        <dbReference type="Proteomes" id="UP000033072"/>
    </source>
</evidence>
<dbReference type="AlphaFoldDB" id="A0A0E3S619"/>
<dbReference type="InterPro" id="IPR002686">
    <property type="entry name" value="Transposase_17"/>
</dbReference>
<dbReference type="SMART" id="SM01321">
    <property type="entry name" value="Y1_Tnp"/>
    <property type="match status" value="1"/>
</dbReference>
<sequence>MVFYVKYRKKLLLDIELINFLKNICFEIGERYCFEFDAIGTDGDHVHLFVGAEPKYSPSKVMQILKSITARQIFKEYPEIKKQLWGGEFWSDGGYIGTVGDGTTSDVIKNYVQNQGNQEEKEAYKQMKILDF</sequence>